<dbReference type="AlphaFoldDB" id="A0AAW6UBH2"/>
<accession>A0AAW6UBH2</accession>
<dbReference type="RefSeq" id="WP_283026855.1">
    <property type="nucleotide sequence ID" value="NZ_JAOWIN010000004.1"/>
</dbReference>
<proteinExistence type="predicted"/>
<sequence>MKFKIGDKVRVVKDILGSNLVGYECEVTSIDNSETLNIGVNFPDGIETYFAQGELELINE</sequence>
<reference evidence="1" key="1">
    <citation type="submission" date="2022-10" db="EMBL/GenBank/DDBJ databases">
        <title>Bacterial isolates recovered from the One Health project in Brazil.</title>
        <authorList>
            <person name="Valiatti T.B."/>
            <person name="Santos F."/>
            <person name="Cayo R."/>
            <person name="Gales A.C."/>
        </authorList>
    </citation>
    <scope>NUCLEOTIDE SEQUENCE</scope>
    <source>
        <strain evidence="1">PVR188</strain>
    </source>
</reference>
<name>A0AAW6UBH2_PRORE</name>
<evidence type="ECO:0000313" key="2">
    <source>
        <dbReference type="Proteomes" id="UP001159001"/>
    </source>
</evidence>
<evidence type="ECO:0008006" key="3">
    <source>
        <dbReference type="Google" id="ProtNLM"/>
    </source>
</evidence>
<protein>
    <recommendedName>
        <fullName evidence="3">DUF2158 domain-containing protein</fullName>
    </recommendedName>
</protein>
<dbReference type="EMBL" id="JAOWIN010000004">
    <property type="protein sequence ID" value="MDI9092524.1"/>
    <property type="molecule type" value="Genomic_DNA"/>
</dbReference>
<dbReference type="Proteomes" id="UP001159001">
    <property type="component" value="Unassembled WGS sequence"/>
</dbReference>
<gene>
    <name evidence="1" type="ORF">OGX73_07820</name>
</gene>
<organism evidence="1 2">
    <name type="scientific">Providencia rettgeri</name>
    <dbReference type="NCBI Taxonomy" id="587"/>
    <lineage>
        <taxon>Bacteria</taxon>
        <taxon>Pseudomonadati</taxon>
        <taxon>Pseudomonadota</taxon>
        <taxon>Gammaproteobacteria</taxon>
        <taxon>Enterobacterales</taxon>
        <taxon>Morganellaceae</taxon>
        <taxon>Providencia</taxon>
    </lineage>
</organism>
<comment type="caution">
    <text evidence="1">The sequence shown here is derived from an EMBL/GenBank/DDBJ whole genome shotgun (WGS) entry which is preliminary data.</text>
</comment>
<evidence type="ECO:0000313" key="1">
    <source>
        <dbReference type="EMBL" id="MDI9092524.1"/>
    </source>
</evidence>